<dbReference type="InterPro" id="IPR004274">
    <property type="entry name" value="FCP1_dom"/>
</dbReference>
<dbReference type="GO" id="GO:0034198">
    <property type="term" value="P:cellular response to amino acid starvation"/>
    <property type="evidence" value="ECO:0007669"/>
    <property type="project" value="UniProtKB-ARBA"/>
</dbReference>
<gene>
    <name evidence="3" type="ORF">Tdes44962_MAKER09626</name>
</gene>
<feature type="compositionally biased region" description="Polar residues" evidence="1">
    <location>
        <begin position="27"/>
        <end position="42"/>
    </location>
</feature>
<evidence type="ECO:0000259" key="2">
    <source>
        <dbReference type="PROSITE" id="PS50969"/>
    </source>
</evidence>
<feature type="compositionally biased region" description="Low complexity" evidence="1">
    <location>
        <begin position="394"/>
        <end position="404"/>
    </location>
</feature>
<dbReference type="PANTHER" id="PTHR12210">
    <property type="entry name" value="DULLARD PROTEIN PHOSPHATASE"/>
    <property type="match status" value="1"/>
</dbReference>
<dbReference type="InterPro" id="IPR036412">
    <property type="entry name" value="HAD-like_sf"/>
</dbReference>
<evidence type="ECO:0000313" key="4">
    <source>
        <dbReference type="Proteomes" id="UP001138500"/>
    </source>
</evidence>
<dbReference type="Proteomes" id="UP001138500">
    <property type="component" value="Unassembled WGS sequence"/>
</dbReference>
<dbReference type="NCBIfam" id="TIGR02251">
    <property type="entry name" value="HIF-SF_euk"/>
    <property type="match status" value="1"/>
</dbReference>
<reference evidence="3 4" key="2">
    <citation type="journal article" date="2021" name="Curr. Genet.">
        <title>Genetic response to nitrogen starvation in the aggressive Eucalyptus foliar pathogen Teratosphaeria destructans.</title>
        <authorList>
            <person name="Havenga M."/>
            <person name="Wingfield B.D."/>
            <person name="Wingfield M.J."/>
            <person name="Dreyer L.L."/>
            <person name="Roets F."/>
            <person name="Aylward J."/>
        </authorList>
    </citation>
    <scope>NUCLEOTIDE SEQUENCE [LARGE SCALE GENOMIC DNA]</scope>
    <source>
        <strain evidence="3">CMW44962</strain>
    </source>
</reference>
<feature type="compositionally biased region" description="Low complexity" evidence="1">
    <location>
        <begin position="162"/>
        <end position="179"/>
    </location>
</feature>
<dbReference type="Pfam" id="PF03031">
    <property type="entry name" value="NIF"/>
    <property type="match status" value="1"/>
</dbReference>
<dbReference type="AlphaFoldDB" id="A0A9W7SSE7"/>
<sequence>MHADMGVFAGLSTSPQPLAPPPRTLSREPSISGEGSSAQSGTALAGQDATAPSLGVPGEQQQGSGTGLSGETANERSDSIGQRSRRSLMGRKREASASSKRSARAAASMNEKVGGDALAAQRAAAGQPKQKKRSGLMALLCCGGANSAQDGGDQENAQAPKPASRAQPSRAQQPAGPRQQPKDVSAAPTSTTGTDSRENVDEKGVSAAQPQHNVVEPGAATSDSDGTRAGDGTTERSAPNPAAAGLASPQDNPDVRPLDQCQQPIAPADPVTGPPPLDTSPAAVHDATKPDVQVQAPTPIAPVSEEEQAISDRTPQQAALDEDIEMQDREPSLPLTAGEATAIAGGVTAVGAGAGVTAVEEARHLRQSRESRESSRAESQGDALPPPPGPPPTQTEQQQVQPTTGDGQQVTSMERDEQKQWLLPPLRPELRGRKCLVLDLDETLVHSSFKILHQADFTIPVEIEGQYHNVYVIKRPGVDAFLKAVGELYEVVVFTASVSKYGDPLLDQLDIHHVVHHRLFRESCYNHQGNYVKDLSMVGRDLRETIIIDNSPTSYIFHPQHAVPISSWFSDAHDNELLDLIPVLTDLAGSQVSDVSLVLDVAL</sequence>
<dbReference type="OrthoDB" id="277011at2759"/>
<proteinExistence type="predicted"/>
<feature type="domain" description="FCP1 homology" evidence="2">
    <location>
        <begin position="429"/>
        <end position="587"/>
    </location>
</feature>
<evidence type="ECO:0000256" key="1">
    <source>
        <dbReference type="SAM" id="MobiDB-lite"/>
    </source>
</evidence>
<reference evidence="3 4" key="1">
    <citation type="journal article" date="2018" name="IMA Fungus">
        <title>IMA Genome-F 10: Nine draft genome sequences of Claviceps purpurea s.lat., including C. arundinis, C. humidiphila, and C. cf. spartinae, pseudomolecules for the pitch canker pathogen Fusarium circinatum, draft genome of Davidsoniella eucalypti, Grosmannia galeiformis, Quambalaria eucalypti, and Teratosphaeria destructans.</title>
        <authorList>
            <person name="Wingfield B.D."/>
            <person name="Liu M."/>
            <person name="Nguyen H.D."/>
            <person name="Lane F.A."/>
            <person name="Morgan S.W."/>
            <person name="De Vos L."/>
            <person name="Wilken P.M."/>
            <person name="Duong T.A."/>
            <person name="Aylward J."/>
            <person name="Coetzee M.P."/>
            <person name="Dadej K."/>
            <person name="De Beer Z.W."/>
            <person name="Findlay W."/>
            <person name="Havenga M."/>
            <person name="Kolarik M."/>
            <person name="Menzies J.G."/>
            <person name="Naidoo K."/>
            <person name="Pochopski O."/>
            <person name="Shoukouhi P."/>
            <person name="Santana Q.C."/>
            <person name="Seifert K.A."/>
            <person name="Soal N."/>
            <person name="Steenkamp E.T."/>
            <person name="Tatham C.T."/>
            <person name="van der Nest M.A."/>
            <person name="Wingfield M.J."/>
        </authorList>
    </citation>
    <scope>NUCLEOTIDE SEQUENCE [LARGE SCALE GENOMIC DNA]</scope>
    <source>
        <strain evidence="3">CMW44962</strain>
    </source>
</reference>
<feature type="region of interest" description="Disordered" evidence="1">
    <location>
        <begin position="143"/>
        <end position="339"/>
    </location>
</feature>
<dbReference type="CDD" id="cd07521">
    <property type="entry name" value="HAD_FCP1-like"/>
    <property type="match status" value="1"/>
</dbReference>
<dbReference type="Gene3D" id="3.40.50.1000">
    <property type="entry name" value="HAD superfamily/HAD-like"/>
    <property type="match status" value="1"/>
</dbReference>
<dbReference type="SUPFAM" id="SSF56784">
    <property type="entry name" value="HAD-like"/>
    <property type="match status" value="1"/>
</dbReference>
<dbReference type="SMART" id="SM00577">
    <property type="entry name" value="CPDc"/>
    <property type="match status" value="1"/>
</dbReference>
<accession>A0A9W7SSE7</accession>
<feature type="compositionally biased region" description="Pro residues" evidence="1">
    <location>
        <begin position="384"/>
        <end position="393"/>
    </location>
</feature>
<feature type="compositionally biased region" description="Basic and acidic residues" evidence="1">
    <location>
        <begin position="195"/>
        <end position="204"/>
    </location>
</feature>
<dbReference type="InterPro" id="IPR050365">
    <property type="entry name" value="TIM50"/>
</dbReference>
<comment type="caution">
    <text evidence="3">The sequence shown here is derived from an EMBL/GenBank/DDBJ whole genome shotgun (WGS) entry which is preliminary data.</text>
</comment>
<name>A0A9W7SSE7_9PEZI</name>
<dbReference type="PROSITE" id="PS50969">
    <property type="entry name" value="FCP1"/>
    <property type="match status" value="1"/>
</dbReference>
<dbReference type="GO" id="GO:0045944">
    <property type="term" value="P:positive regulation of transcription by RNA polymerase II"/>
    <property type="evidence" value="ECO:0007669"/>
    <property type="project" value="UniProtKB-ARBA"/>
</dbReference>
<dbReference type="InterPro" id="IPR011948">
    <property type="entry name" value="Dullard_phosphatase"/>
</dbReference>
<feature type="region of interest" description="Disordered" evidence="1">
    <location>
        <begin position="362"/>
        <end position="424"/>
    </location>
</feature>
<organism evidence="3 4">
    <name type="scientific">Teratosphaeria destructans</name>
    <dbReference type="NCBI Taxonomy" id="418781"/>
    <lineage>
        <taxon>Eukaryota</taxon>
        <taxon>Fungi</taxon>
        <taxon>Dikarya</taxon>
        <taxon>Ascomycota</taxon>
        <taxon>Pezizomycotina</taxon>
        <taxon>Dothideomycetes</taxon>
        <taxon>Dothideomycetidae</taxon>
        <taxon>Mycosphaerellales</taxon>
        <taxon>Teratosphaeriaceae</taxon>
        <taxon>Teratosphaeria</taxon>
    </lineage>
</organism>
<feature type="compositionally biased region" description="Basic and acidic residues" evidence="1">
    <location>
        <begin position="362"/>
        <end position="376"/>
    </location>
</feature>
<keyword evidence="4" id="KW-1185">Reference proteome</keyword>
<evidence type="ECO:0000313" key="3">
    <source>
        <dbReference type="EMBL" id="KAH9827763.1"/>
    </source>
</evidence>
<dbReference type="GO" id="GO:1904262">
    <property type="term" value="P:negative regulation of TORC1 signaling"/>
    <property type="evidence" value="ECO:0007669"/>
    <property type="project" value="UniProtKB-ARBA"/>
</dbReference>
<feature type="compositionally biased region" description="Low complexity" evidence="1">
    <location>
        <begin position="96"/>
        <end position="108"/>
    </location>
</feature>
<feature type="region of interest" description="Disordered" evidence="1">
    <location>
        <begin position="1"/>
        <end position="111"/>
    </location>
</feature>
<dbReference type="GO" id="GO:0009651">
    <property type="term" value="P:response to salt stress"/>
    <property type="evidence" value="ECO:0007669"/>
    <property type="project" value="UniProtKB-ARBA"/>
</dbReference>
<dbReference type="EMBL" id="RIBY02001860">
    <property type="protein sequence ID" value="KAH9827763.1"/>
    <property type="molecule type" value="Genomic_DNA"/>
</dbReference>
<dbReference type="InterPro" id="IPR023214">
    <property type="entry name" value="HAD_sf"/>
</dbReference>
<protein>
    <submittedName>
        <fullName evidence="3">Plasma membrane phosphatase required for sodium stress response</fullName>
    </submittedName>
</protein>
<dbReference type="FunFam" id="3.40.50.1000:FF:000043">
    <property type="entry name" value="General stress response phosphoprotein phosphatase Psr1/2"/>
    <property type="match status" value="1"/>
</dbReference>
<dbReference type="GO" id="GO:0016791">
    <property type="term" value="F:phosphatase activity"/>
    <property type="evidence" value="ECO:0007669"/>
    <property type="project" value="InterPro"/>
</dbReference>